<dbReference type="Proteomes" id="UP000703674">
    <property type="component" value="Unassembled WGS sequence"/>
</dbReference>
<proteinExistence type="predicted"/>
<keyword evidence="2" id="KW-1185">Reference proteome</keyword>
<gene>
    <name evidence="1" type="ORF">HC175_16650</name>
</gene>
<protein>
    <submittedName>
        <fullName evidence="1">Uncharacterized protein</fullName>
    </submittedName>
</protein>
<dbReference type="EMBL" id="JAAVJR010000269">
    <property type="protein sequence ID" value="NJW54542.1"/>
    <property type="molecule type" value="Genomic_DNA"/>
</dbReference>
<accession>A0ABX1D5F7</accession>
<reference evidence="1 2" key="1">
    <citation type="submission" date="2020-03" db="EMBL/GenBank/DDBJ databases">
        <title>Salinimicrobium sp. nov, isolated from SCS.</title>
        <authorList>
            <person name="Cao W.R."/>
        </authorList>
    </citation>
    <scope>NUCLEOTIDE SEQUENCE [LARGE SCALE GENOMIC DNA]</scope>
    <source>
        <strain evidence="2">J15B91</strain>
    </source>
</reference>
<name>A0ABX1D5F7_9FLAO</name>
<evidence type="ECO:0000313" key="2">
    <source>
        <dbReference type="Proteomes" id="UP000703674"/>
    </source>
</evidence>
<organism evidence="1 2">
    <name type="scientific">Salinimicrobium oceani</name>
    <dbReference type="NCBI Taxonomy" id="2722702"/>
    <lineage>
        <taxon>Bacteria</taxon>
        <taxon>Pseudomonadati</taxon>
        <taxon>Bacteroidota</taxon>
        <taxon>Flavobacteriia</taxon>
        <taxon>Flavobacteriales</taxon>
        <taxon>Flavobacteriaceae</taxon>
        <taxon>Salinimicrobium</taxon>
    </lineage>
</organism>
<dbReference type="RefSeq" id="WP_209310036.1">
    <property type="nucleotide sequence ID" value="NZ_JAAVJR010000269.1"/>
</dbReference>
<sequence>MAELLLCGQICFLNIRTGEFDYHPSEMDFFPDEDNPWQEVIDKIENNWDDYIRIEPMNSNQSYAVMETFADQLEADGFRKKLLTALNRPKPF</sequence>
<evidence type="ECO:0000313" key="1">
    <source>
        <dbReference type="EMBL" id="NJW54542.1"/>
    </source>
</evidence>
<feature type="non-terminal residue" evidence="1">
    <location>
        <position position="92"/>
    </location>
</feature>
<comment type="caution">
    <text evidence="1">The sequence shown here is derived from an EMBL/GenBank/DDBJ whole genome shotgun (WGS) entry which is preliminary data.</text>
</comment>